<protein>
    <submittedName>
        <fullName evidence="1">Uncharacterized protein</fullName>
    </submittedName>
</protein>
<gene>
    <name evidence="1" type="ORF">LCGC14_2170930</name>
</gene>
<proteinExistence type="predicted"/>
<name>A0A0F9DPX3_9ZZZZ</name>
<comment type="caution">
    <text evidence="1">The sequence shown here is derived from an EMBL/GenBank/DDBJ whole genome shotgun (WGS) entry which is preliminary data.</text>
</comment>
<evidence type="ECO:0000313" key="1">
    <source>
        <dbReference type="EMBL" id="KKL63853.1"/>
    </source>
</evidence>
<organism evidence="1">
    <name type="scientific">marine sediment metagenome</name>
    <dbReference type="NCBI Taxonomy" id="412755"/>
    <lineage>
        <taxon>unclassified sequences</taxon>
        <taxon>metagenomes</taxon>
        <taxon>ecological metagenomes</taxon>
    </lineage>
</organism>
<dbReference type="EMBL" id="LAZR01028028">
    <property type="protein sequence ID" value="KKL63853.1"/>
    <property type="molecule type" value="Genomic_DNA"/>
</dbReference>
<feature type="non-terminal residue" evidence="1">
    <location>
        <position position="82"/>
    </location>
</feature>
<reference evidence="1" key="1">
    <citation type="journal article" date="2015" name="Nature">
        <title>Complex archaea that bridge the gap between prokaryotes and eukaryotes.</title>
        <authorList>
            <person name="Spang A."/>
            <person name="Saw J.H."/>
            <person name="Jorgensen S.L."/>
            <person name="Zaremba-Niedzwiedzka K."/>
            <person name="Martijn J."/>
            <person name="Lind A.E."/>
            <person name="van Eijk R."/>
            <person name="Schleper C."/>
            <person name="Guy L."/>
            <person name="Ettema T.J."/>
        </authorList>
    </citation>
    <scope>NUCLEOTIDE SEQUENCE</scope>
</reference>
<accession>A0A0F9DPX3</accession>
<dbReference type="AlphaFoldDB" id="A0A0F9DPX3"/>
<sequence length="82" mass="9291">MYRLFRKPTKNEITVIFVDPAEGGDYSAMTAMSKKYLDAFMIYHSKTAETKADIGSAQLGNEANKMGKFIHSYTNDYPWIAV</sequence>